<evidence type="ECO:0000259" key="11">
    <source>
        <dbReference type="SMART" id="SM01228"/>
    </source>
</evidence>
<keyword evidence="8" id="KW-0520">NAD</keyword>
<dbReference type="InterPro" id="IPR036188">
    <property type="entry name" value="FAD/NAD-bd_sf"/>
</dbReference>
<proteinExistence type="inferred from homology"/>
<dbReference type="SMART" id="SM01228">
    <property type="entry name" value="GIDA_assoc_3"/>
    <property type="match status" value="1"/>
</dbReference>
<dbReference type="PRINTS" id="PR00411">
    <property type="entry name" value="PNDRDTASEI"/>
</dbReference>
<keyword evidence="7" id="KW-0274">FAD</keyword>
<evidence type="ECO:0000256" key="2">
    <source>
        <dbReference type="ARBA" id="ARBA00003717"/>
    </source>
</evidence>
<comment type="similarity">
    <text evidence="3">Belongs to the MnmG family.</text>
</comment>
<dbReference type="GO" id="GO:0050660">
    <property type="term" value="F:flavin adenine dinucleotide binding"/>
    <property type="evidence" value="ECO:0007669"/>
    <property type="project" value="InterPro"/>
</dbReference>
<dbReference type="InterPro" id="IPR047001">
    <property type="entry name" value="MnmG_C_subdom"/>
</dbReference>
<dbReference type="InterPro" id="IPR020595">
    <property type="entry name" value="MnmG-rel_CS"/>
</dbReference>
<evidence type="ECO:0000313" key="12">
    <source>
        <dbReference type="EMBL" id="HIS70896.1"/>
    </source>
</evidence>
<evidence type="ECO:0000256" key="4">
    <source>
        <dbReference type="ARBA" id="ARBA00020461"/>
    </source>
</evidence>
<keyword evidence="6" id="KW-0819">tRNA processing</keyword>
<dbReference type="GO" id="GO:0002098">
    <property type="term" value="P:tRNA wobble uridine modification"/>
    <property type="evidence" value="ECO:0007669"/>
    <property type="project" value="InterPro"/>
</dbReference>
<dbReference type="AlphaFoldDB" id="A0A9D1FGB4"/>
<dbReference type="PANTHER" id="PTHR11806:SF0">
    <property type="entry name" value="PROTEIN MTO1 HOMOLOG, MITOCHONDRIAL"/>
    <property type="match status" value="1"/>
</dbReference>
<dbReference type="Gene3D" id="3.50.50.60">
    <property type="entry name" value="FAD/NAD(P)-binding domain"/>
    <property type="match status" value="2"/>
</dbReference>
<organism evidence="12 13">
    <name type="scientific">Candidatus Enterousia intestinigallinarum</name>
    <dbReference type="NCBI Taxonomy" id="2840790"/>
    <lineage>
        <taxon>Bacteria</taxon>
        <taxon>Pseudomonadati</taxon>
        <taxon>Pseudomonadota</taxon>
        <taxon>Alphaproteobacteria</taxon>
        <taxon>Candidatus Enterousia</taxon>
    </lineage>
</organism>
<reference evidence="12" key="1">
    <citation type="submission" date="2020-10" db="EMBL/GenBank/DDBJ databases">
        <authorList>
            <person name="Gilroy R."/>
        </authorList>
    </citation>
    <scope>NUCLEOTIDE SEQUENCE</scope>
    <source>
        <strain evidence="12">ChiGjej3B3-5194</strain>
    </source>
</reference>
<gene>
    <name evidence="12" type="primary">mnmG</name>
    <name evidence="12" type="ORF">IAD02_02810</name>
</gene>
<dbReference type="FunFam" id="3.50.50.60:FF:000002">
    <property type="entry name" value="tRNA uridine 5-carboxymethylaminomethyl modification enzyme MnmG"/>
    <property type="match status" value="1"/>
</dbReference>
<keyword evidence="5" id="KW-0285">Flavoprotein</keyword>
<evidence type="ECO:0000256" key="5">
    <source>
        <dbReference type="ARBA" id="ARBA00022630"/>
    </source>
</evidence>
<comment type="subunit">
    <text evidence="9">Homodimer. Heterotetramer of two MnmE and two MnmG subunits.</text>
</comment>
<comment type="cofactor">
    <cofactor evidence="1">
        <name>FAD</name>
        <dbReference type="ChEBI" id="CHEBI:57692"/>
    </cofactor>
</comment>
<dbReference type="PROSITE" id="PS01281">
    <property type="entry name" value="GIDA_2"/>
    <property type="match status" value="1"/>
</dbReference>
<evidence type="ECO:0000313" key="13">
    <source>
        <dbReference type="Proteomes" id="UP000886742"/>
    </source>
</evidence>
<evidence type="ECO:0000256" key="1">
    <source>
        <dbReference type="ARBA" id="ARBA00001974"/>
    </source>
</evidence>
<dbReference type="InterPro" id="IPR026904">
    <property type="entry name" value="MnmG_C"/>
</dbReference>
<evidence type="ECO:0000256" key="8">
    <source>
        <dbReference type="ARBA" id="ARBA00023027"/>
    </source>
</evidence>
<comment type="caution">
    <text evidence="12">The sequence shown here is derived from an EMBL/GenBank/DDBJ whole genome shotgun (WGS) entry which is preliminary data.</text>
</comment>
<evidence type="ECO:0000256" key="10">
    <source>
        <dbReference type="ARBA" id="ARBA00031800"/>
    </source>
</evidence>
<comment type="function">
    <text evidence="2">NAD-binding protein involved in the addition of a carboxymethylaminomethyl (cmnm) group at the wobble position (U34) of certain tRNAs, forming tRNA-cmnm(5)s(2)U34.</text>
</comment>
<dbReference type="Gene3D" id="1.10.150.570">
    <property type="entry name" value="GidA associated domain, C-terminal subdomain"/>
    <property type="match status" value="1"/>
</dbReference>
<dbReference type="InterPro" id="IPR004416">
    <property type="entry name" value="MnmG"/>
</dbReference>
<dbReference type="EMBL" id="DVJI01000011">
    <property type="protein sequence ID" value="HIS70896.1"/>
    <property type="molecule type" value="Genomic_DNA"/>
</dbReference>
<evidence type="ECO:0000256" key="6">
    <source>
        <dbReference type="ARBA" id="ARBA00022694"/>
    </source>
</evidence>
<name>A0A9D1FGB4_9PROT</name>
<protein>
    <recommendedName>
        <fullName evidence="4">tRNA uridine 5-carboxymethylaminomethyl modification enzyme MnmG</fullName>
    </recommendedName>
    <alternativeName>
        <fullName evidence="10">Glucose-inhibited division protein A</fullName>
    </alternativeName>
</protein>
<dbReference type="Pfam" id="PF01134">
    <property type="entry name" value="GIDA"/>
    <property type="match status" value="1"/>
</dbReference>
<reference evidence="12" key="2">
    <citation type="journal article" date="2021" name="PeerJ">
        <title>Extensive microbial diversity within the chicken gut microbiome revealed by metagenomics and culture.</title>
        <authorList>
            <person name="Gilroy R."/>
            <person name="Ravi A."/>
            <person name="Getino M."/>
            <person name="Pursley I."/>
            <person name="Horton D.L."/>
            <person name="Alikhan N.F."/>
            <person name="Baker D."/>
            <person name="Gharbi K."/>
            <person name="Hall N."/>
            <person name="Watson M."/>
            <person name="Adriaenssens E.M."/>
            <person name="Foster-Nyarko E."/>
            <person name="Jarju S."/>
            <person name="Secka A."/>
            <person name="Antonio M."/>
            <person name="Oren A."/>
            <person name="Chaudhuri R.R."/>
            <person name="La Ragione R."/>
            <person name="Hildebrand F."/>
            <person name="Pallen M.J."/>
        </authorList>
    </citation>
    <scope>NUCLEOTIDE SEQUENCE</scope>
    <source>
        <strain evidence="12">ChiGjej3B3-5194</strain>
    </source>
</reference>
<evidence type="ECO:0000256" key="7">
    <source>
        <dbReference type="ARBA" id="ARBA00022827"/>
    </source>
</evidence>
<dbReference type="Proteomes" id="UP000886742">
    <property type="component" value="Unassembled WGS sequence"/>
</dbReference>
<dbReference type="GO" id="GO:0005829">
    <property type="term" value="C:cytosol"/>
    <property type="evidence" value="ECO:0007669"/>
    <property type="project" value="TreeGrafter"/>
</dbReference>
<dbReference type="InterPro" id="IPR044920">
    <property type="entry name" value="MnmG_C_subdom_sf"/>
</dbReference>
<dbReference type="InterPro" id="IPR002218">
    <property type="entry name" value="MnmG-rel"/>
</dbReference>
<dbReference type="FunFam" id="1.10.150.570:FF:000001">
    <property type="entry name" value="tRNA uridine 5-carboxymethylaminomethyl modification enzyme MnmG"/>
    <property type="match status" value="1"/>
</dbReference>
<dbReference type="Pfam" id="PF13932">
    <property type="entry name" value="SAM_GIDA_C"/>
    <property type="match status" value="1"/>
</dbReference>
<feature type="domain" description="tRNA uridine 5-carboxymethylaminomethyl modification enzyme C-terminal subdomain" evidence="11">
    <location>
        <begin position="472"/>
        <end position="543"/>
    </location>
</feature>
<dbReference type="InterPro" id="IPR040131">
    <property type="entry name" value="MnmG_N"/>
</dbReference>
<dbReference type="GO" id="GO:0030488">
    <property type="term" value="P:tRNA methylation"/>
    <property type="evidence" value="ECO:0007669"/>
    <property type="project" value="TreeGrafter"/>
</dbReference>
<evidence type="ECO:0000256" key="9">
    <source>
        <dbReference type="ARBA" id="ARBA00025948"/>
    </source>
</evidence>
<sequence length="549" mass="59613">MTEFDVIVIGGGHAGVEAATAAARRGARTLLLTQSEYDLGAMSCNPSIGGPGKSQMVAEIDALGGVMGAAADVAGIHFRTLNASHGAATQALRAQIDRALYHDEIVRILKNYPNLTVLFDVVKSLDIAKKVVNGEYTARAIVLTTGTFLRGLVTRGGEKISSGRITDDGQYQAADSNISGILAAAGFNLMRLKTGTPVRIYRDSIDFSVCELQPGDNPHDWFSAPNPNNKYDAVCYITHTTQKTHDIIREHISDAPMYNGDIRGTGPRYCPSIEDKVMRFPEHTSHHVFLEPEGINSNLIYPNGISTSFGADVQDVWIRTIPGLENARVARYGYAIEYDAIDARALRDTLESKDIPGLFFAGQINGTSGYEEAAAQGIVAGANAAARALGLGTLNLDRTNAMIGVMIDDITTLGVDEPYRMFTSRAEYRLSLRADNAIARLGDMGVNLVLISADARDAKYAYRGDKIRENDKFYAGYIQRNAREIAAYKRDAELKIPTNFEYKNLPGLTNELVEKLTAARPENIADLSRIPGMTPAGIMVVLRKIKCGN</sequence>
<dbReference type="NCBIfam" id="TIGR00136">
    <property type="entry name" value="mnmG_gidA"/>
    <property type="match status" value="1"/>
</dbReference>
<dbReference type="SUPFAM" id="SSF51905">
    <property type="entry name" value="FAD/NAD(P)-binding domain"/>
    <property type="match status" value="1"/>
</dbReference>
<dbReference type="PANTHER" id="PTHR11806">
    <property type="entry name" value="GLUCOSE INHIBITED DIVISION PROTEIN A"/>
    <property type="match status" value="1"/>
</dbReference>
<evidence type="ECO:0000256" key="3">
    <source>
        <dbReference type="ARBA" id="ARBA00007653"/>
    </source>
</evidence>
<dbReference type="PRINTS" id="PR00368">
    <property type="entry name" value="FADPNR"/>
</dbReference>
<accession>A0A9D1FGB4</accession>
<dbReference type="PROSITE" id="PS01280">
    <property type="entry name" value="GIDA_1"/>
    <property type="match status" value="1"/>
</dbReference>